<dbReference type="RefSeq" id="XP_073101913.1">
    <property type="nucleotide sequence ID" value="XM_073245812.1"/>
</dbReference>
<evidence type="ECO:0000313" key="2">
    <source>
        <dbReference type="RefSeq" id="XP_029117346.1"/>
    </source>
</evidence>
<dbReference type="GeneID" id="105034141"/>
<organism evidence="1 2">
    <name type="scientific">Elaeis guineensis var. tenera</name>
    <name type="common">Oil palm</name>
    <dbReference type="NCBI Taxonomy" id="51953"/>
    <lineage>
        <taxon>Eukaryota</taxon>
        <taxon>Viridiplantae</taxon>
        <taxon>Streptophyta</taxon>
        <taxon>Embryophyta</taxon>
        <taxon>Tracheophyta</taxon>
        <taxon>Spermatophyta</taxon>
        <taxon>Magnoliopsida</taxon>
        <taxon>Liliopsida</taxon>
        <taxon>Arecaceae</taxon>
        <taxon>Arecoideae</taxon>
        <taxon>Cocoseae</taxon>
        <taxon>Elaeidinae</taxon>
        <taxon>Elaeis</taxon>
    </lineage>
</organism>
<dbReference type="OrthoDB" id="1939710at2759"/>
<keyword evidence="1" id="KW-1185">Reference proteome</keyword>
<dbReference type="RefSeq" id="XP_073101914.1">
    <property type="nucleotide sequence ID" value="XM_073245813.1"/>
</dbReference>
<evidence type="ECO:0000313" key="1">
    <source>
        <dbReference type="Proteomes" id="UP000504607"/>
    </source>
</evidence>
<dbReference type="Pfam" id="PF12043">
    <property type="entry name" value="DUF3527"/>
    <property type="match status" value="1"/>
</dbReference>
<dbReference type="RefSeq" id="XP_073101912.1">
    <property type="nucleotide sequence ID" value="XM_073245811.1"/>
</dbReference>
<dbReference type="RefSeq" id="XP_029117346.1">
    <property type="nucleotide sequence ID" value="XM_029261513.1"/>
</dbReference>
<protein>
    <submittedName>
        <fullName evidence="2">Uncharacterized protein LOC105034141</fullName>
    </submittedName>
</protein>
<dbReference type="InterPro" id="IPR021916">
    <property type="entry name" value="DUF3527"/>
</dbReference>
<proteinExistence type="predicted"/>
<dbReference type="PANTHER" id="PTHR31390">
    <property type="entry name" value="EXPRESSED PROTEIN"/>
    <property type="match status" value="1"/>
</dbReference>
<sequence length="791" mass="87789">MCSPKHTQNVKKHYDTFNTMGQDVPLKCENHLQTESGPKIVPTSHCITKAEERDKKGQPTSRYCHFKSLDDDVKESSPSFSPSLHCKSMPSGSIGVDVNKNEVVKRGSIYQSSKEVKRIRKLRDGRRKVELASDDDGAFLSFEIVASLPEPRSKGADMSVQQNLSSLVLLNAEQASHVDTNSSVTRRSMEFLDLSFRDHPEEPLNPHISCSGFVPEENSPGDNLLEICLHIEDADYPYTDAAPELIQTGSLRELRSNCNQMLGSENNENIVTEKERIKSLSKSLSAKARNFSSSCQSIKASPKNRFSPFKRMLDPIKKSKSMRNPPVMEAEAPEGRAIHPASIRRNALTLRSLLNDFSHMNKKIEDDGQLIGKDQVLASAASPAHLHGILKLESMNGTPSFEFSVKDPADVLSAKTWRTDNAFNWVYTFHSCKKKINNTGRGTKDRHVQSAHMVGQMQFSCYLCSEMRENGSLDNCTVTEFISYDIAQARRSFAVEERSKCSSGFIEPFTSENSMIDGPLERSISMEHQLHARHAVRSCDSDASTSYPWSPADLHPHLEIAAIVIQIPFNKKKKDMEAEAIGSKENSNLSNVIKVDQAREMMTGDLVPGIMKVVIPSGNHGLPNTDEGVPSSLLDRWRFGGGCDCGGWDMGCPIVVFGNASADDWAECLTMENQKPMALFVQGTKEKLPALSMMADGKGRYSVDFHAQLSALQAFSICIALLHSSELSFAVGHEKNRQSLYSNSLKLILEEDARHLIEAVAVEEKRKAKKKVEPIPPSLFLDPPFSPMGRV</sequence>
<name>A0A8N4EZA8_ELAGV</name>
<dbReference type="PANTHER" id="PTHR31390:SF0">
    <property type="entry name" value="DOMAIN PROTEIN, PUTATIVE (DUF3527)-RELATED"/>
    <property type="match status" value="1"/>
</dbReference>
<accession>A0A8N4EZA8</accession>
<dbReference type="AlphaFoldDB" id="A0A8N4EZA8"/>
<dbReference type="KEGG" id="egu:105034141"/>
<gene>
    <name evidence="2" type="primary">LOC105034141</name>
</gene>
<dbReference type="Proteomes" id="UP000504607">
    <property type="component" value="Unplaced"/>
</dbReference>
<reference evidence="2" key="1">
    <citation type="submission" date="2025-08" db="UniProtKB">
        <authorList>
            <consortium name="RefSeq"/>
        </authorList>
    </citation>
    <scope>IDENTIFICATION</scope>
</reference>